<dbReference type="HOGENOM" id="CLU_114515_0_0_0"/>
<dbReference type="AlphaFoldDB" id="D8PC27"/>
<dbReference type="Proteomes" id="UP000001660">
    <property type="component" value="Chromosome"/>
</dbReference>
<reference evidence="2 3" key="1">
    <citation type="journal article" date="2010" name="Proc. Natl. Acad. Sci. U.S.A.">
        <title>A Nitrospira metagenome illuminates the physiology and evolution of globally important nitrite-oxidizing bacteria.</title>
        <authorList>
            <person name="Lucker S."/>
            <person name="Wagner M."/>
            <person name="Maixner F."/>
            <person name="Pelletier E."/>
            <person name="Koch H."/>
            <person name="Vacherie B."/>
            <person name="Rattei T."/>
            <person name="Sinninghe Damste J."/>
            <person name="Spieck E."/>
            <person name="Le Paslier D."/>
            <person name="Daims H."/>
        </authorList>
    </citation>
    <scope>NUCLEOTIDE SEQUENCE [LARGE SCALE GENOMIC DNA]</scope>
</reference>
<feature type="transmembrane region" description="Helical" evidence="1">
    <location>
        <begin position="129"/>
        <end position="154"/>
    </location>
</feature>
<keyword evidence="1" id="KW-0472">Membrane</keyword>
<proteinExistence type="predicted"/>
<organism evidence="2 3">
    <name type="scientific">Nitrospira defluvii</name>
    <dbReference type="NCBI Taxonomy" id="330214"/>
    <lineage>
        <taxon>Bacteria</taxon>
        <taxon>Pseudomonadati</taxon>
        <taxon>Nitrospirota</taxon>
        <taxon>Nitrospiria</taxon>
        <taxon>Nitrospirales</taxon>
        <taxon>Nitrospiraceae</taxon>
        <taxon>Nitrospira</taxon>
    </lineage>
</organism>
<dbReference type="KEGG" id="nde:NIDE1025"/>
<feature type="transmembrane region" description="Helical" evidence="1">
    <location>
        <begin position="74"/>
        <end position="93"/>
    </location>
</feature>
<evidence type="ECO:0000256" key="1">
    <source>
        <dbReference type="SAM" id="Phobius"/>
    </source>
</evidence>
<evidence type="ECO:0000313" key="2">
    <source>
        <dbReference type="EMBL" id="CBK40786.1"/>
    </source>
</evidence>
<sequence>MRNFNARFRLRDSDRHIRLLYTQFLFLMLVGFLFSFFWAHSMTSLSPQGIADHYRGSDATFGEPMSFRELAEVTHFHLFTMPVVFMILVHVLYLTQASHATQVWLTWLSFGGVALDILSPWLISYVSPIFVLTMLAGDTLMMGSFLAMMAIPLYEMWILKQPLMAGKRGEES</sequence>
<accession>D8PC27</accession>
<protein>
    <submittedName>
        <fullName evidence="2">Uncharacterized protein</fullName>
    </submittedName>
</protein>
<keyword evidence="1" id="KW-0812">Transmembrane</keyword>
<feature type="transmembrane region" description="Helical" evidence="1">
    <location>
        <begin position="20"/>
        <end position="39"/>
    </location>
</feature>
<dbReference type="OrthoDB" id="5513925at2"/>
<gene>
    <name evidence="2" type="ORF">NIDE1025</name>
</gene>
<feature type="transmembrane region" description="Helical" evidence="1">
    <location>
        <begin position="105"/>
        <end position="123"/>
    </location>
</feature>
<keyword evidence="3" id="KW-1185">Reference proteome</keyword>
<dbReference type="STRING" id="330214.NIDE1025"/>
<name>D8PC27_9BACT</name>
<evidence type="ECO:0000313" key="3">
    <source>
        <dbReference type="Proteomes" id="UP000001660"/>
    </source>
</evidence>
<dbReference type="EMBL" id="FP929003">
    <property type="protein sequence ID" value="CBK40786.1"/>
    <property type="molecule type" value="Genomic_DNA"/>
</dbReference>
<keyword evidence="1" id="KW-1133">Transmembrane helix</keyword>